<reference evidence="9 10" key="1">
    <citation type="submission" date="2013-08" db="EMBL/GenBank/DDBJ databases">
        <authorList>
            <person name="Weinstock G."/>
            <person name="Sodergren E."/>
            <person name="Wylie T."/>
            <person name="Fulton L."/>
            <person name="Fulton R."/>
            <person name="Fronick C."/>
            <person name="O'Laughlin M."/>
            <person name="Godfrey J."/>
            <person name="Miner T."/>
            <person name="Herter B."/>
            <person name="Appelbaum E."/>
            <person name="Cordes M."/>
            <person name="Lek S."/>
            <person name="Wollam A."/>
            <person name="Pepin K.H."/>
            <person name="Palsikar V.B."/>
            <person name="Mitreva M."/>
            <person name="Wilson R.K."/>
        </authorList>
    </citation>
    <scope>NUCLEOTIDE SEQUENCE [LARGE SCALE GENOMIC DNA]</scope>
    <source>
        <strain evidence="9 10">ATCC BAA-474</strain>
    </source>
</reference>
<dbReference type="CDD" id="cd00006">
    <property type="entry name" value="PTS_IIA_man"/>
    <property type="match status" value="1"/>
</dbReference>
<keyword evidence="10" id="KW-1185">Reference proteome</keyword>
<keyword evidence="2" id="KW-0813">Transport</keyword>
<keyword evidence="5" id="KW-0808">Transferase</keyword>
<evidence type="ECO:0000256" key="7">
    <source>
        <dbReference type="ARBA" id="ARBA00022777"/>
    </source>
</evidence>
<name>U7VFE2_9FUSO</name>
<gene>
    <name evidence="9" type="ORF">HMPREF0202_00309</name>
</gene>
<dbReference type="PROSITE" id="PS51096">
    <property type="entry name" value="PTS_EIIA_TYPE_4"/>
    <property type="match status" value="1"/>
</dbReference>
<evidence type="ECO:0000256" key="2">
    <source>
        <dbReference type="ARBA" id="ARBA00022448"/>
    </source>
</evidence>
<dbReference type="Gene3D" id="3.40.50.510">
    <property type="entry name" value="Phosphotransferase system, mannose-type IIA component"/>
    <property type="match status" value="1"/>
</dbReference>
<evidence type="ECO:0000256" key="4">
    <source>
        <dbReference type="ARBA" id="ARBA00022597"/>
    </source>
</evidence>
<accession>U7VFE2</accession>
<dbReference type="HOGENOM" id="CLU_123235_1_0_0"/>
<dbReference type="eggNOG" id="COG2893">
    <property type="taxonomic scope" value="Bacteria"/>
</dbReference>
<comment type="subcellular location">
    <subcellularLocation>
        <location evidence="1">Cytoplasm</location>
    </subcellularLocation>
</comment>
<keyword evidence="6" id="KW-0598">Phosphotransferase system</keyword>
<dbReference type="InterPro" id="IPR033887">
    <property type="entry name" value="PTS_IIA_man"/>
</dbReference>
<evidence type="ECO:0000313" key="10">
    <source>
        <dbReference type="Proteomes" id="UP000017081"/>
    </source>
</evidence>
<dbReference type="STRING" id="1319815.HMPREF0202_00309"/>
<dbReference type="GO" id="GO:0005737">
    <property type="term" value="C:cytoplasm"/>
    <property type="evidence" value="ECO:0007669"/>
    <property type="project" value="UniProtKB-SubCell"/>
</dbReference>
<dbReference type="SUPFAM" id="SSF53062">
    <property type="entry name" value="PTS system fructose IIA component-like"/>
    <property type="match status" value="1"/>
</dbReference>
<dbReference type="AlphaFoldDB" id="U7VFE2"/>
<dbReference type="EMBL" id="AXZF01000011">
    <property type="protein sequence ID" value="ERT69849.1"/>
    <property type="molecule type" value="Genomic_DNA"/>
</dbReference>
<dbReference type="GO" id="GO:0016020">
    <property type="term" value="C:membrane"/>
    <property type="evidence" value="ECO:0007669"/>
    <property type="project" value="InterPro"/>
</dbReference>
<dbReference type="InterPro" id="IPR036662">
    <property type="entry name" value="PTS_EIIA_man-typ_sf"/>
</dbReference>
<dbReference type="Pfam" id="PF03610">
    <property type="entry name" value="EIIA-man"/>
    <property type="match status" value="1"/>
</dbReference>
<keyword evidence="3" id="KW-0963">Cytoplasm</keyword>
<dbReference type="PANTHER" id="PTHR33799:SF1">
    <property type="entry name" value="PTS SYSTEM MANNOSE-SPECIFIC EIIAB COMPONENT-RELATED"/>
    <property type="match status" value="1"/>
</dbReference>
<feature type="domain" description="PTS EIIA type-4" evidence="8">
    <location>
        <begin position="1"/>
        <end position="123"/>
    </location>
</feature>
<protein>
    <submittedName>
        <fullName evidence="9">PTS system fructose IIA component</fullName>
    </submittedName>
</protein>
<comment type="caution">
    <text evidence="9">The sequence shown here is derived from an EMBL/GenBank/DDBJ whole genome shotgun (WGS) entry which is preliminary data.</text>
</comment>
<evidence type="ECO:0000256" key="3">
    <source>
        <dbReference type="ARBA" id="ARBA00022490"/>
    </source>
</evidence>
<evidence type="ECO:0000256" key="6">
    <source>
        <dbReference type="ARBA" id="ARBA00022683"/>
    </source>
</evidence>
<organism evidence="9 10">
    <name type="scientific">Cetobacterium somerae ATCC BAA-474</name>
    <dbReference type="NCBI Taxonomy" id="1319815"/>
    <lineage>
        <taxon>Bacteria</taxon>
        <taxon>Fusobacteriati</taxon>
        <taxon>Fusobacteriota</taxon>
        <taxon>Fusobacteriia</taxon>
        <taxon>Fusobacteriales</taxon>
        <taxon>Fusobacteriaceae</taxon>
        <taxon>Cetobacterium</taxon>
    </lineage>
</organism>
<keyword evidence="4" id="KW-0762">Sugar transport</keyword>
<dbReference type="GO" id="GO:0009401">
    <property type="term" value="P:phosphoenolpyruvate-dependent sugar phosphotransferase system"/>
    <property type="evidence" value="ECO:0007669"/>
    <property type="project" value="UniProtKB-KW"/>
</dbReference>
<evidence type="ECO:0000259" key="8">
    <source>
        <dbReference type="PROSITE" id="PS51096"/>
    </source>
</evidence>
<evidence type="ECO:0000256" key="5">
    <source>
        <dbReference type="ARBA" id="ARBA00022679"/>
    </source>
</evidence>
<dbReference type="Proteomes" id="UP000017081">
    <property type="component" value="Unassembled WGS sequence"/>
</dbReference>
<keyword evidence="7" id="KW-0418">Kinase</keyword>
<evidence type="ECO:0000313" key="9">
    <source>
        <dbReference type="EMBL" id="ERT69849.1"/>
    </source>
</evidence>
<dbReference type="GO" id="GO:0016301">
    <property type="term" value="F:kinase activity"/>
    <property type="evidence" value="ECO:0007669"/>
    <property type="project" value="UniProtKB-KW"/>
</dbReference>
<proteinExistence type="predicted"/>
<dbReference type="InterPro" id="IPR051471">
    <property type="entry name" value="Bacterial_PTS_sugar_comp"/>
</dbReference>
<dbReference type="InterPro" id="IPR004701">
    <property type="entry name" value="PTS_EIIA_man-typ"/>
</dbReference>
<evidence type="ECO:0000256" key="1">
    <source>
        <dbReference type="ARBA" id="ARBA00004496"/>
    </source>
</evidence>
<dbReference type="RefSeq" id="WP_023049858.1">
    <property type="nucleotide sequence ID" value="NZ_CP173065.2"/>
</dbReference>
<dbReference type="PANTHER" id="PTHR33799">
    <property type="entry name" value="PTS PERMEASE-RELATED-RELATED"/>
    <property type="match status" value="1"/>
</dbReference>
<sequence>MFKIIVSGHGEFASAIEKTLEYIIGKQENIEYINFNNGMGTKELEKRYTESLLKNGDRETLFLTDLAGGTPFSTAVTLSQNMKNIYVLGGINIPTILAAIEYRDEESLEKAIVDIINHGKESIVIFEKKELNDNFQIEDGI</sequence>